<keyword evidence="1" id="KW-0808">Transferase</keyword>
<dbReference type="GO" id="GO:0016301">
    <property type="term" value="F:kinase activity"/>
    <property type="evidence" value="ECO:0007669"/>
    <property type="project" value="UniProtKB-KW"/>
</dbReference>
<dbReference type="Proteomes" id="UP000297737">
    <property type="component" value="Unassembled WGS sequence"/>
</dbReference>
<dbReference type="EMBL" id="SIHO01000002">
    <property type="protein sequence ID" value="TFU03748.1"/>
    <property type="molecule type" value="Genomic_DNA"/>
</dbReference>
<dbReference type="RefSeq" id="WP_135246340.1">
    <property type="nucleotide sequence ID" value="NZ_SIHO01000002.1"/>
</dbReference>
<proteinExistence type="predicted"/>
<dbReference type="OrthoDB" id="7391183at2"/>
<dbReference type="AlphaFoldDB" id="A0A4Y9ENW9"/>
<reference evidence="1 2" key="1">
    <citation type="submission" date="2019-02" db="EMBL/GenBank/DDBJ databases">
        <title>Polymorphobacter sp. isolated from the lake at the Tibet of China.</title>
        <authorList>
            <person name="Li A."/>
        </authorList>
    </citation>
    <scope>NUCLEOTIDE SEQUENCE [LARGE SCALE GENOMIC DNA]</scope>
    <source>
        <strain evidence="1 2">DJ1R-1</strain>
    </source>
</reference>
<gene>
    <name evidence="1" type="ORF">EUV02_11440</name>
</gene>
<sequence>MIAIDELAALLHAAARDAMPVTYAEVLNAFGFAFTRPKMRALCALLGDVDALERGAGRPELAVLVVRASDGLPGQGWWVAELARGSDYAGLWNGPTAAAFIRARHAEVFSFWKGR</sequence>
<evidence type="ECO:0000313" key="1">
    <source>
        <dbReference type="EMBL" id="TFU03748.1"/>
    </source>
</evidence>
<organism evidence="1 2">
    <name type="scientific">Glacieibacterium arshaanense</name>
    <dbReference type="NCBI Taxonomy" id="2511025"/>
    <lineage>
        <taxon>Bacteria</taxon>
        <taxon>Pseudomonadati</taxon>
        <taxon>Pseudomonadota</taxon>
        <taxon>Alphaproteobacteria</taxon>
        <taxon>Sphingomonadales</taxon>
        <taxon>Sphingosinicellaceae</taxon>
        <taxon>Glacieibacterium</taxon>
    </lineage>
</organism>
<evidence type="ECO:0000313" key="2">
    <source>
        <dbReference type="Proteomes" id="UP000297737"/>
    </source>
</evidence>
<accession>A0A4Y9ENW9</accession>
<keyword evidence="2" id="KW-1185">Reference proteome</keyword>
<keyword evidence="1" id="KW-0418">Kinase</keyword>
<protein>
    <submittedName>
        <fullName evidence="1">Ribose-phosphate pyrophosphokinase</fullName>
    </submittedName>
</protein>
<comment type="caution">
    <text evidence="1">The sequence shown here is derived from an EMBL/GenBank/DDBJ whole genome shotgun (WGS) entry which is preliminary data.</text>
</comment>
<name>A0A4Y9ENW9_9SPHN</name>